<dbReference type="PROSITE" id="PS01109">
    <property type="entry name" value="RIBOSOMAL_L10"/>
    <property type="match status" value="1"/>
</dbReference>
<comment type="caution">
    <text evidence="6">The sequence shown here is derived from an EMBL/GenBank/DDBJ whole genome shotgun (WGS) entry which is preliminary data.</text>
</comment>
<evidence type="ECO:0000256" key="3">
    <source>
        <dbReference type="ARBA" id="ARBA00023274"/>
    </source>
</evidence>
<gene>
    <name evidence="5" type="primary">rplJ</name>
    <name evidence="6" type="ORF">L323_03040</name>
</gene>
<dbReference type="GO" id="GO:0003735">
    <property type="term" value="F:structural constituent of ribosome"/>
    <property type="evidence" value="ECO:0007669"/>
    <property type="project" value="InterPro"/>
</dbReference>
<dbReference type="Pfam" id="PF00466">
    <property type="entry name" value="Ribosomal_L10"/>
    <property type="match status" value="1"/>
</dbReference>
<dbReference type="InterPro" id="IPR001790">
    <property type="entry name" value="Ribosomal_uL10"/>
</dbReference>
<keyword evidence="3 5" id="KW-0687">Ribonucleoprotein</keyword>
<dbReference type="STRING" id="1330534.L323_03040"/>
<comment type="similarity">
    <text evidence="1 5">Belongs to the universal ribosomal protein uL10 family.</text>
</comment>
<evidence type="ECO:0000256" key="5">
    <source>
        <dbReference type="HAMAP-Rule" id="MF_00362"/>
    </source>
</evidence>
<dbReference type="PATRIC" id="fig|1330534.3.peg.606"/>
<dbReference type="GO" id="GO:0070180">
    <property type="term" value="F:large ribosomal subunit rRNA binding"/>
    <property type="evidence" value="ECO:0007669"/>
    <property type="project" value="UniProtKB-UniRule"/>
</dbReference>
<dbReference type="OrthoDB" id="9808307at2"/>
<comment type="subunit">
    <text evidence="5">Part of the ribosomal stalk of the 50S ribosomal subunit. The N-terminus interacts with L11 and the large rRNA to form the base of the stalk. The C-terminus forms an elongated spine to which L12 dimers bind in a sequential fashion forming a multimeric L10(L12)X complex.</text>
</comment>
<dbReference type="SUPFAM" id="SSF160369">
    <property type="entry name" value="Ribosomal protein L10-like"/>
    <property type="match status" value="1"/>
</dbReference>
<proteinExistence type="inferred from homology"/>
<dbReference type="RefSeq" id="WP_014312024.1">
    <property type="nucleotide sequence ID" value="NZ_ATAY01000015.1"/>
</dbReference>
<dbReference type="InterPro" id="IPR047865">
    <property type="entry name" value="Ribosomal_uL10_bac_type"/>
</dbReference>
<dbReference type="AlphaFoldDB" id="U4R5N8"/>
<comment type="function">
    <text evidence="5">Forms part of the ribosomal stalk, playing a central role in the interaction of the ribosome with GTP-bound translation factors.</text>
</comment>
<dbReference type="NCBIfam" id="NF000955">
    <property type="entry name" value="PRK00099.1-1"/>
    <property type="match status" value="1"/>
</dbReference>
<organism evidence="6 7">
    <name type="scientific">Ruminiclostridium papyrosolvens C7</name>
    <dbReference type="NCBI Taxonomy" id="1330534"/>
    <lineage>
        <taxon>Bacteria</taxon>
        <taxon>Bacillati</taxon>
        <taxon>Bacillota</taxon>
        <taxon>Clostridia</taxon>
        <taxon>Eubacteriales</taxon>
        <taxon>Oscillospiraceae</taxon>
        <taxon>Ruminiclostridium</taxon>
    </lineage>
</organism>
<dbReference type="Gene3D" id="3.30.70.1730">
    <property type="match status" value="1"/>
</dbReference>
<dbReference type="InterPro" id="IPR022973">
    <property type="entry name" value="Ribosomal_uL10_bac"/>
</dbReference>
<dbReference type="GO" id="GO:0015934">
    <property type="term" value="C:large ribosomal subunit"/>
    <property type="evidence" value="ECO:0007669"/>
    <property type="project" value="InterPro"/>
</dbReference>
<sequence>MPSNKILEQKKQVVTDLTEKIKSAQSIVLADYRGLTVEQDTELRNALRKAGVEYKVVKNTLTSLAMKESGIELDDFLTGPTAMAISSSDAVAPAKVLSEFAKKFDKLELKVGVVEGKVIDLEGVKALAELPSREVLIAKVLGGFNAPISGFVNVLNGNMRGLVVALNAIAEQKANA</sequence>
<dbReference type="InterPro" id="IPR043141">
    <property type="entry name" value="Ribosomal_uL10-like_sf"/>
</dbReference>
<dbReference type="PANTHER" id="PTHR11560">
    <property type="entry name" value="39S RIBOSOMAL PROTEIN L10, MITOCHONDRIAL"/>
    <property type="match status" value="1"/>
</dbReference>
<protein>
    <recommendedName>
        <fullName evidence="4 5">Large ribosomal subunit protein uL10</fullName>
    </recommendedName>
</protein>
<evidence type="ECO:0000256" key="2">
    <source>
        <dbReference type="ARBA" id="ARBA00022980"/>
    </source>
</evidence>
<keyword evidence="5" id="KW-0699">rRNA-binding</keyword>
<dbReference type="GO" id="GO:0006412">
    <property type="term" value="P:translation"/>
    <property type="evidence" value="ECO:0007669"/>
    <property type="project" value="UniProtKB-UniRule"/>
</dbReference>
<reference evidence="6 7" key="1">
    <citation type="journal article" date="2013" name="Genome Announc.">
        <title>Draft Genome Sequence of the Cellulolytic Bacterium Clostridium papyrosolvens C7 (ATCC 700395).</title>
        <authorList>
            <person name="Zepeda V."/>
            <person name="Dassa B."/>
            <person name="Borovok I."/>
            <person name="Lamed R."/>
            <person name="Bayer E.A."/>
            <person name="Cate J.H."/>
        </authorList>
    </citation>
    <scope>NUCLEOTIDE SEQUENCE [LARGE SCALE GENOMIC DNA]</scope>
    <source>
        <strain evidence="6 7">C7</strain>
    </source>
</reference>
<dbReference type="Gene3D" id="6.10.250.290">
    <property type="match status" value="1"/>
</dbReference>
<keyword evidence="5" id="KW-0694">RNA-binding</keyword>
<evidence type="ECO:0000256" key="1">
    <source>
        <dbReference type="ARBA" id="ARBA00008889"/>
    </source>
</evidence>
<evidence type="ECO:0000313" key="7">
    <source>
        <dbReference type="Proteomes" id="UP000016860"/>
    </source>
</evidence>
<dbReference type="InterPro" id="IPR002363">
    <property type="entry name" value="Ribosomal_uL10_CS_bac"/>
</dbReference>
<evidence type="ECO:0000313" key="6">
    <source>
        <dbReference type="EMBL" id="EPR13718.1"/>
    </source>
</evidence>
<accession>U4R5N8</accession>
<dbReference type="HAMAP" id="MF_00362">
    <property type="entry name" value="Ribosomal_uL10"/>
    <property type="match status" value="1"/>
</dbReference>
<keyword evidence="2 5" id="KW-0689">Ribosomal protein</keyword>
<name>U4R5N8_9FIRM</name>
<dbReference type="CDD" id="cd05797">
    <property type="entry name" value="Ribosomal_L10"/>
    <property type="match status" value="1"/>
</dbReference>
<dbReference type="Proteomes" id="UP000016860">
    <property type="component" value="Unassembled WGS sequence"/>
</dbReference>
<evidence type="ECO:0000256" key="4">
    <source>
        <dbReference type="ARBA" id="ARBA00035202"/>
    </source>
</evidence>
<dbReference type="EMBL" id="ATAY01000015">
    <property type="protein sequence ID" value="EPR13718.1"/>
    <property type="molecule type" value="Genomic_DNA"/>
</dbReference>